<gene>
    <name evidence="2" type="ORF">T11_6317</name>
</gene>
<organism evidence="2 3">
    <name type="scientific">Trichinella zimbabwensis</name>
    <dbReference type="NCBI Taxonomy" id="268475"/>
    <lineage>
        <taxon>Eukaryota</taxon>
        <taxon>Metazoa</taxon>
        <taxon>Ecdysozoa</taxon>
        <taxon>Nematoda</taxon>
        <taxon>Enoplea</taxon>
        <taxon>Dorylaimia</taxon>
        <taxon>Trichinellida</taxon>
        <taxon>Trichinellidae</taxon>
        <taxon>Trichinella</taxon>
    </lineage>
</organism>
<dbReference type="InterPro" id="IPR013320">
    <property type="entry name" value="ConA-like_dom_sf"/>
</dbReference>
<dbReference type="Gene3D" id="2.60.120.200">
    <property type="match status" value="2"/>
</dbReference>
<accession>A0A0V1HT16</accession>
<dbReference type="OrthoDB" id="5808132at2759"/>
<evidence type="ECO:0000313" key="2">
    <source>
        <dbReference type="EMBL" id="KRZ13218.1"/>
    </source>
</evidence>
<reference evidence="2 3" key="1">
    <citation type="submission" date="2015-01" db="EMBL/GenBank/DDBJ databases">
        <title>Evolution of Trichinella species and genotypes.</title>
        <authorList>
            <person name="Korhonen P.K."/>
            <person name="Edoardo P."/>
            <person name="Giuseppe L.R."/>
            <person name="Gasser R.B."/>
        </authorList>
    </citation>
    <scope>NUCLEOTIDE SEQUENCE [LARGE SCALE GENOMIC DNA]</scope>
    <source>
        <strain evidence="2">ISS1029</strain>
    </source>
</reference>
<dbReference type="SUPFAM" id="SSF49899">
    <property type="entry name" value="Concanavalin A-like lectins/glucanases"/>
    <property type="match status" value="1"/>
</dbReference>
<dbReference type="InterPro" id="IPR000998">
    <property type="entry name" value="MAM_dom"/>
</dbReference>
<dbReference type="Proteomes" id="UP000055024">
    <property type="component" value="Unassembled WGS sequence"/>
</dbReference>
<proteinExistence type="predicted"/>
<sequence>MEYNNFSTCILDNRIKCSASDALNRNNSYYCLARLNCRSGEVVGSNLPVNWIRLWLNLRMTFYQISSKTGRSAEDSRCVMSFSKLLPFLLHAMGFLTCCVESIPPPKRPISSYNSLESLFGGTFKSHFFIPTNRLADVVNKTSDLNCANFNSSCLWRNDHTNDDDFKWAVGSGQPDIRKFRVLMRSTVLPGGNDGKFAILRTTQPQPANRQAMLVSNVILCQTSPGTLSFRFWSSPRVLLKICTRSPNAGTYFHKCFDFERREGGSLISVPVQYSYMRPFEIVFVASNFIIRSRRRLAGVVIIDDITYYAPICNRKTIRTFKRPTSKPRTIQPEKLFIKTSFDQERFEHACEQLQCSFNEDESGSQPCTNYLLRNVKVTSGKSGNRHTGISAAYSGPYGYVNGPGNVIMLQSHAFQIPKKARLRFCYNAPDYESRLAVETFSDEGKQVVFESPVLNIEKLEKWKCVTPILNPGNYNTLEFKAKKLRNEYSYLAIDEIALVDVNNGTTFC</sequence>
<comment type="caution">
    <text evidence="2">The sequence shown here is derived from an EMBL/GenBank/DDBJ whole genome shotgun (WGS) entry which is preliminary data.</text>
</comment>
<keyword evidence="3" id="KW-1185">Reference proteome</keyword>
<evidence type="ECO:0000313" key="3">
    <source>
        <dbReference type="Proteomes" id="UP000055024"/>
    </source>
</evidence>
<dbReference type="SMART" id="SM00137">
    <property type="entry name" value="MAM"/>
    <property type="match status" value="1"/>
</dbReference>
<dbReference type="AlphaFoldDB" id="A0A0V1HT16"/>
<name>A0A0V1HT16_9BILA</name>
<protein>
    <recommendedName>
        <fullName evidence="1">MAM domain-containing protein</fullName>
    </recommendedName>
</protein>
<dbReference type="EMBL" id="JYDP01000034">
    <property type="protein sequence ID" value="KRZ13218.1"/>
    <property type="molecule type" value="Genomic_DNA"/>
</dbReference>
<evidence type="ECO:0000259" key="1">
    <source>
        <dbReference type="PROSITE" id="PS50060"/>
    </source>
</evidence>
<feature type="domain" description="MAM" evidence="1">
    <location>
        <begin position="146"/>
        <end position="315"/>
    </location>
</feature>
<dbReference type="GO" id="GO:0016020">
    <property type="term" value="C:membrane"/>
    <property type="evidence" value="ECO:0007669"/>
    <property type="project" value="InterPro"/>
</dbReference>
<dbReference type="PROSITE" id="PS50060">
    <property type="entry name" value="MAM_2"/>
    <property type="match status" value="1"/>
</dbReference>